<accession>A0A9P6A594</accession>
<name>A0A9P6A594_PLEER</name>
<evidence type="ECO:0000313" key="2">
    <source>
        <dbReference type="Proteomes" id="UP000807025"/>
    </source>
</evidence>
<dbReference type="EMBL" id="MU154540">
    <property type="protein sequence ID" value="KAF9497999.1"/>
    <property type="molecule type" value="Genomic_DNA"/>
</dbReference>
<comment type="caution">
    <text evidence="1">The sequence shown here is derived from an EMBL/GenBank/DDBJ whole genome shotgun (WGS) entry which is preliminary data.</text>
</comment>
<organism evidence="1 2">
    <name type="scientific">Pleurotus eryngii</name>
    <name type="common">Boletus of the steppes</name>
    <dbReference type="NCBI Taxonomy" id="5323"/>
    <lineage>
        <taxon>Eukaryota</taxon>
        <taxon>Fungi</taxon>
        <taxon>Dikarya</taxon>
        <taxon>Basidiomycota</taxon>
        <taxon>Agaricomycotina</taxon>
        <taxon>Agaricomycetes</taxon>
        <taxon>Agaricomycetidae</taxon>
        <taxon>Agaricales</taxon>
        <taxon>Pleurotineae</taxon>
        <taxon>Pleurotaceae</taxon>
        <taxon>Pleurotus</taxon>
    </lineage>
</organism>
<evidence type="ECO:0000313" key="1">
    <source>
        <dbReference type="EMBL" id="KAF9497999.1"/>
    </source>
</evidence>
<sequence length="317" mass="35559">MKEKVEQSNPTRLPMMGEGDVDTTVLWEWFNKAENFFCHKSIAAENKVVTVAYGMSRVQAIHWLSANTLNLESMIWEDYKTYMRMLFLASDWEHSTCMDVLHIQQGSKTFMEFSLEMMGRNNLLAASSMTSFFATHSKQIWTGSSLVNAIEKTYLHCRPSETGLTRSNVSTNVIDNDWRKYHVRSTVLSKVPGNALTAGSMPFMPIPKLLDLERTLLSNNSKCYKCRKFWAGHDVLPHPANYASHGGPAPPVAAIIEESSASLIDVSDDAVVKTPQAIATVLPNVSSVVMDGCWSDDEYAPFSSLNIFWFCPMSRSC</sequence>
<keyword evidence="2" id="KW-1185">Reference proteome</keyword>
<reference evidence="1" key="1">
    <citation type="submission" date="2020-11" db="EMBL/GenBank/DDBJ databases">
        <authorList>
            <consortium name="DOE Joint Genome Institute"/>
            <person name="Ahrendt S."/>
            <person name="Riley R."/>
            <person name="Andreopoulos W."/>
            <person name="Labutti K."/>
            <person name="Pangilinan J."/>
            <person name="Ruiz-Duenas F.J."/>
            <person name="Barrasa J.M."/>
            <person name="Sanchez-Garcia M."/>
            <person name="Camarero S."/>
            <person name="Miyauchi S."/>
            <person name="Serrano A."/>
            <person name="Linde D."/>
            <person name="Babiker R."/>
            <person name="Drula E."/>
            <person name="Ayuso-Fernandez I."/>
            <person name="Pacheco R."/>
            <person name="Padilla G."/>
            <person name="Ferreira P."/>
            <person name="Barriuso J."/>
            <person name="Kellner H."/>
            <person name="Castanera R."/>
            <person name="Alfaro M."/>
            <person name="Ramirez L."/>
            <person name="Pisabarro A.G."/>
            <person name="Kuo A."/>
            <person name="Tritt A."/>
            <person name="Lipzen A."/>
            <person name="He G."/>
            <person name="Yan M."/>
            <person name="Ng V."/>
            <person name="Cullen D."/>
            <person name="Martin F."/>
            <person name="Rosso M.-N."/>
            <person name="Henrissat B."/>
            <person name="Hibbett D."/>
            <person name="Martinez A.T."/>
            <person name="Grigoriev I.V."/>
        </authorList>
    </citation>
    <scope>NUCLEOTIDE SEQUENCE</scope>
    <source>
        <strain evidence="1">ATCC 90797</strain>
    </source>
</reference>
<dbReference type="OrthoDB" id="2369050at2759"/>
<protein>
    <submittedName>
        <fullName evidence="1">Uncharacterized protein</fullName>
    </submittedName>
</protein>
<dbReference type="Proteomes" id="UP000807025">
    <property type="component" value="Unassembled WGS sequence"/>
</dbReference>
<proteinExistence type="predicted"/>
<dbReference type="AlphaFoldDB" id="A0A9P6A594"/>
<gene>
    <name evidence="1" type="ORF">BDN71DRAFT_1429160</name>
</gene>